<feature type="region of interest" description="Disordered" evidence="9">
    <location>
        <begin position="374"/>
        <end position="446"/>
    </location>
</feature>
<dbReference type="CDD" id="cd05247">
    <property type="entry name" value="UDP_G4E_1_SDR_e"/>
    <property type="match status" value="1"/>
</dbReference>
<feature type="compositionally biased region" description="Polar residues" evidence="9">
    <location>
        <begin position="434"/>
        <end position="446"/>
    </location>
</feature>
<comment type="pathway">
    <text evidence="3">Carbohydrate metabolism; galactose metabolism.</text>
</comment>
<organism evidence="11 12">
    <name type="scientific">Dichanthelium oligosanthes</name>
    <dbReference type="NCBI Taxonomy" id="888268"/>
    <lineage>
        <taxon>Eukaryota</taxon>
        <taxon>Viridiplantae</taxon>
        <taxon>Streptophyta</taxon>
        <taxon>Embryophyta</taxon>
        <taxon>Tracheophyta</taxon>
        <taxon>Spermatophyta</taxon>
        <taxon>Magnoliopsida</taxon>
        <taxon>Liliopsida</taxon>
        <taxon>Poales</taxon>
        <taxon>Poaceae</taxon>
        <taxon>PACMAD clade</taxon>
        <taxon>Panicoideae</taxon>
        <taxon>Panicodae</taxon>
        <taxon>Paniceae</taxon>
        <taxon>Dichantheliinae</taxon>
        <taxon>Dichanthelium</taxon>
    </lineage>
</organism>
<dbReference type="NCBIfam" id="NF007956">
    <property type="entry name" value="PRK10675.1"/>
    <property type="match status" value="1"/>
</dbReference>
<evidence type="ECO:0000313" key="12">
    <source>
        <dbReference type="Proteomes" id="UP000095767"/>
    </source>
</evidence>
<evidence type="ECO:0000256" key="4">
    <source>
        <dbReference type="ARBA" id="ARBA00007637"/>
    </source>
</evidence>
<proteinExistence type="inferred from homology"/>
<evidence type="ECO:0000256" key="6">
    <source>
        <dbReference type="ARBA" id="ARBA00023027"/>
    </source>
</evidence>
<feature type="compositionally biased region" description="Polar residues" evidence="9">
    <location>
        <begin position="379"/>
        <end position="407"/>
    </location>
</feature>
<evidence type="ECO:0000256" key="5">
    <source>
        <dbReference type="ARBA" id="ARBA00013189"/>
    </source>
</evidence>
<evidence type="ECO:0000256" key="1">
    <source>
        <dbReference type="ARBA" id="ARBA00000083"/>
    </source>
</evidence>
<evidence type="ECO:0000256" key="8">
    <source>
        <dbReference type="ARBA" id="ARBA00023235"/>
    </source>
</evidence>
<dbReference type="InterPro" id="IPR016040">
    <property type="entry name" value="NAD(P)-bd_dom"/>
</dbReference>
<protein>
    <recommendedName>
        <fullName evidence="5">UDP-glucose 4-epimerase</fullName>
        <ecNumber evidence="5">5.1.3.2</ecNumber>
    </recommendedName>
</protein>
<evidence type="ECO:0000256" key="9">
    <source>
        <dbReference type="SAM" id="MobiDB-lite"/>
    </source>
</evidence>
<dbReference type="EC" id="5.1.3.2" evidence="5"/>
<dbReference type="FunFam" id="3.90.25.10:FF:000060">
    <property type="entry name" value="UDP-glucose 4-epimerase 4"/>
    <property type="match status" value="1"/>
</dbReference>
<evidence type="ECO:0000313" key="11">
    <source>
        <dbReference type="EMBL" id="OEL15494.1"/>
    </source>
</evidence>
<dbReference type="Gene3D" id="3.40.50.720">
    <property type="entry name" value="NAD(P)-binding Rossmann-like Domain"/>
    <property type="match status" value="1"/>
</dbReference>
<name>A0A1E5URM0_9POAL</name>
<dbReference type="PANTHER" id="PTHR43725">
    <property type="entry name" value="UDP-GLUCOSE 4-EPIMERASE"/>
    <property type="match status" value="1"/>
</dbReference>
<reference evidence="11 12" key="1">
    <citation type="submission" date="2016-09" db="EMBL/GenBank/DDBJ databases">
        <title>The draft genome of Dichanthelium oligosanthes: A C3 panicoid grass species.</title>
        <authorList>
            <person name="Studer A.J."/>
            <person name="Schnable J.C."/>
            <person name="Brutnell T.P."/>
        </authorList>
    </citation>
    <scope>NUCLEOTIDE SEQUENCE [LARGE SCALE GENOMIC DNA]</scope>
    <source>
        <strain evidence="12">cv. Kellogg 1175</strain>
        <tissue evidence="11">Leaf</tissue>
    </source>
</reference>
<keyword evidence="6" id="KW-0520">NAD</keyword>
<dbReference type="FunFam" id="3.90.25.10:FF:000078">
    <property type="entry name" value="Delta-1-pyrroline-5-carboxylate synthase B"/>
    <property type="match status" value="1"/>
</dbReference>
<keyword evidence="7" id="KW-0299">Galactose metabolism</keyword>
<dbReference type="AlphaFoldDB" id="A0A1E5URM0"/>
<comment type="similarity">
    <text evidence="4">Belongs to the NAD(P)-dependent epimerase/dehydratase family.</text>
</comment>
<keyword evidence="8" id="KW-0413">Isomerase</keyword>
<sequence length="446" mass="48203">MAVEKTVPGAGGASAAGRTVLVTGGAGYIGSHAVLQLLLAGFRAVVVDNLNNSSELAVRRVAALAGDHSRNLSFHKTKIVRFLFEGILAVIDQSNVDLRDKGALEMVFASTRFDAVVHFAGLKAVGESVQKPLLYYDNNVIGTINLLEVMSAHGCKKLVFSSSAAVYGSPKNSPCTEEFPLTPNNPYGKTKLVVEDICRDIYRSDPEWKIILLRYFNPVGAHPSGYLGEDPCGIPNNLMPYVQQVAVGRRPALTVLGNDYATRDGTGVRDYIHVVDLADGHIAALQKLFEYSSIGCEAYNLGTGRGTSVLEIVKAFEKASGKKIPLIFGARRPGDAEILFSVTAKAERELNWKAKYGIEEMCRDQWNWASKNPYGYGSPDSTKQNGHQTNGSADSPRQNGHHTNGSVGSPKRNGHYAYGSADSPKRNGHYAYGSSDSRQNGNGRLH</sequence>
<dbReference type="Pfam" id="PF16363">
    <property type="entry name" value="GDP_Man_Dehyd"/>
    <property type="match status" value="1"/>
</dbReference>
<evidence type="ECO:0000256" key="2">
    <source>
        <dbReference type="ARBA" id="ARBA00001911"/>
    </source>
</evidence>
<dbReference type="SUPFAM" id="SSF51735">
    <property type="entry name" value="NAD(P)-binding Rossmann-fold domains"/>
    <property type="match status" value="1"/>
</dbReference>
<evidence type="ECO:0000256" key="3">
    <source>
        <dbReference type="ARBA" id="ARBA00004947"/>
    </source>
</evidence>
<dbReference type="GO" id="GO:0006012">
    <property type="term" value="P:galactose metabolic process"/>
    <property type="evidence" value="ECO:0007669"/>
    <property type="project" value="UniProtKB-KW"/>
</dbReference>
<comment type="caution">
    <text evidence="11">The sequence shown here is derived from an EMBL/GenBank/DDBJ whole genome shotgun (WGS) entry which is preliminary data.</text>
</comment>
<dbReference type="InterPro" id="IPR005886">
    <property type="entry name" value="UDP_G4E"/>
</dbReference>
<comment type="cofactor">
    <cofactor evidence="2">
        <name>NAD(+)</name>
        <dbReference type="ChEBI" id="CHEBI:57540"/>
    </cofactor>
</comment>
<keyword evidence="12" id="KW-1185">Reference proteome</keyword>
<dbReference type="EMBL" id="LWDX02066603">
    <property type="protein sequence ID" value="OEL15494.1"/>
    <property type="molecule type" value="Genomic_DNA"/>
</dbReference>
<dbReference type="Proteomes" id="UP000095767">
    <property type="component" value="Unassembled WGS sequence"/>
</dbReference>
<comment type="catalytic activity">
    <reaction evidence="1">
        <text>UDP-alpha-D-glucose = UDP-alpha-D-galactose</text>
        <dbReference type="Rhea" id="RHEA:22168"/>
        <dbReference type="ChEBI" id="CHEBI:58885"/>
        <dbReference type="ChEBI" id="CHEBI:66914"/>
        <dbReference type="EC" id="5.1.3.2"/>
    </reaction>
</comment>
<dbReference type="OrthoDB" id="9402762at2759"/>
<evidence type="ECO:0000259" key="10">
    <source>
        <dbReference type="Pfam" id="PF16363"/>
    </source>
</evidence>
<dbReference type="GO" id="GO:0005829">
    <property type="term" value="C:cytosol"/>
    <property type="evidence" value="ECO:0007669"/>
    <property type="project" value="TreeGrafter"/>
</dbReference>
<feature type="domain" description="NAD(P)-binding" evidence="10">
    <location>
        <begin position="21"/>
        <end position="364"/>
    </location>
</feature>
<dbReference type="Gene3D" id="3.90.25.10">
    <property type="entry name" value="UDP-galactose 4-epimerase, domain 1"/>
    <property type="match status" value="1"/>
</dbReference>
<dbReference type="NCBIfam" id="TIGR01179">
    <property type="entry name" value="galE"/>
    <property type="match status" value="1"/>
</dbReference>
<gene>
    <name evidence="11" type="ORF">BAE44_0023487</name>
</gene>
<dbReference type="InterPro" id="IPR036291">
    <property type="entry name" value="NAD(P)-bd_dom_sf"/>
</dbReference>
<dbReference type="STRING" id="888268.A0A1E5URM0"/>
<keyword evidence="7" id="KW-0119">Carbohydrate metabolism</keyword>
<dbReference type="PANTHER" id="PTHR43725:SF43">
    <property type="entry name" value="UDP-GLUCOSE 4-EPIMERASE 2"/>
    <property type="match status" value="1"/>
</dbReference>
<evidence type="ECO:0000256" key="7">
    <source>
        <dbReference type="ARBA" id="ARBA00023144"/>
    </source>
</evidence>
<accession>A0A1E5URM0</accession>
<dbReference type="GO" id="GO:0003978">
    <property type="term" value="F:UDP-glucose 4-epimerase activity"/>
    <property type="evidence" value="ECO:0007669"/>
    <property type="project" value="UniProtKB-EC"/>
</dbReference>